<accession>A0ABR1BDE9</accession>
<keyword evidence="1" id="KW-0812">Transmembrane</keyword>
<keyword evidence="1" id="KW-0472">Membrane</keyword>
<comment type="caution">
    <text evidence="2">The sequence shown here is derived from an EMBL/GenBank/DDBJ whole genome shotgun (WGS) entry which is preliminary data.</text>
</comment>
<reference evidence="2 3" key="1">
    <citation type="submission" date="2023-09" db="EMBL/GenBank/DDBJ databases">
        <title>Genomes of two closely related lineages of the louse Polyplax serrata with different host specificities.</title>
        <authorList>
            <person name="Martinu J."/>
            <person name="Tarabai H."/>
            <person name="Stefka J."/>
            <person name="Hypsa V."/>
        </authorList>
    </citation>
    <scope>NUCLEOTIDE SEQUENCE [LARGE SCALE GENOMIC DNA]</scope>
    <source>
        <strain evidence="2">98ZLc_SE</strain>
    </source>
</reference>
<evidence type="ECO:0008006" key="4">
    <source>
        <dbReference type="Google" id="ProtNLM"/>
    </source>
</evidence>
<feature type="transmembrane region" description="Helical" evidence="1">
    <location>
        <begin position="7"/>
        <end position="28"/>
    </location>
</feature>
<dbReference type="PANTHER" id="PTHR47412">
    <property type="entry name" value="FI01434P-RELATED"/>
    <property type="match status" value="1"/>
</dbReference>
<dbReference type="Proteomes" id="UP001359485">
    <property type="component" value="Unassembled WGS sequence"/>
</dbReference>
<name>A0ABR1BDE9_POLSC</name>
<dbReference type="PANTHER" id="PTHR47412:SF1">
    <property type="entry name" value="FI01434P-RELATED"/>
    <property type="match status" value="1"/>
</dbReference>
<keyword evidence="1" id="KW-1133">Transmembrane helix</keyword>
<gene>
    <name evidence="2" type="ORF">RUM44_012501</name>
</gene>
<dbReference type="Pfam" id="PF13896">
    <property type="entry name" value="Glyco_transf_49"/>
    <property type="match status" value="1"/>
</dbReference>
<proteinExistence type="predicted"/>
<evidence type="ECO:0000313" key="3">
    <source>
        <dbReference type="Proteomes" id="UP001359485"/>
    </source>
</evidence>
<keyword evidence="3" id="KW-1185">Reference proteome</keyword>
<protein>
    <recommendedName>
        <fullName evidence="4">N-acetyllactosaminide beta-1,3-N-acetylglucosaminyltransferase</fullName>
    </recommendedName>
</protein>
<evidence type="ECO:0000256" key="1">
    <source>
        <dbReference type="SAM" id="Phobius"/>
    </source>
</evidence>
<dbReference type="EMBL" id="JAWJWF010000001">
    <property type="protein sequence ID" value="KAK6640804.1"/>
    <property type="molecule type" value="Genomic_DNA"/>
</dbReference>
<sequence>MLSRRNWVLRLSIILNVIVLCYVGTHFVTYNNVDLIEDIQATGRNLAVIEYNTKLAGLNTFQQVRDVKPIYSQTKREFEPSARISERETFQVNKTSEIQVTGDEGTKNGESVESVVMSIPLKYFGSRSNDLGPKTTQTEVNVSTSYAETPSVSSGGSPIKRTLEDVIKCHDSKQSRRTHQRGEFWVLYNYILSSRTFRCFETVTYTTHSDYTFLDNLEPLLERWRGPVSLALHAPGTDFNTTVYAIQYLRKCTTPLVEELVSFHLYFGSKYVPKKLLTPEEAMNLQVNCSLPPPWTNVTTKQLFKSQKKILYPVNVGRNIAREAAVTYYILPSDIELYPSPGLIDKFLAMILRQDPPLHRKNPKVFPLPIFELEADASIPPNKTELVKMLKTGRAIPFHKKVCAGCHTIPKFKEWVLANETEDLHVFHIGKRTGYYLHWEPIFIGTHFDPLYDERLSWEGKSDKMTQSQFLLMRVSSSFALCTKDESRKVLGGRMSEREPWISDNSHLGRVLPQHAVFGLLKHKIVWKKLLWDRLPQGSGSFPSSFCFKFLQKFSPEVFSLRDNLF</sequence>
<evidence type="ECO:0000313" key="2">
    <source>
        <dbReference type="EMBL" id="KAK6640804.1"/>
    </source>
</evidence>
<organism evidence="2 3">
    <name type="scientific">Polyplax serrata</name>
    <name type="common">Common mouse louse</name>
    <dbReference type="NCBI Taxonomy" id="468196"/>
    <lineage>
        <taxon>Eukaryota</taxon>
        <taxon>Metazoa</taxon>
        <taxon>Ecdysozoa</taxon>
        <taxon>Arthropoda</taxon>
        <taxon>Hexapoda</taxon>
        <taxon>Insecta</taxon>
        <taxon>Pterygota</taxon>
        <taxon>Neoptera</taxon>
        <taxon>Paraneoptera</taxon>
        <taxon>Psocodea</taxon>
        <taxon>Troctomorpha</taxon>
        <taxon>Phthiraptera</taxon>
        <taxon>Anoplura</taxon>
        <taxon>Polyplacidae</taxon>
        <taxon>Polyplax</taxon>
    </lineage>
</organism>